<dbReference type="EMBL" id="FOMZ01000016">
    <property type="protein sequence ID" value="SFE55501.1"/>
    <property type="molecule type" value="Genomic_DNA"/>
</dbReference>
<gene>
    <name evidence="1" type="ORF">SAMN04487819_116103</name>
</gene>
<dbReference type="AlphaFoldDB" id="A0A1I2BH55"/>
<dbReference type="RefSeq" id="WP_139219613.1">
    <property type="nucleotide sequence ID" value="NZ_FOMZ01000016.1"/>
</dbReference>
<dbReference type="Proteomes" id="UP000198716">
    <property type="component" value="Unassembled WGS sequence"/>
</dbReference>
<proteinExistence type="predicted"/>
<reference evidence="2" key="1">
    <citation type="submission" date="2016-10" db="EMBL/GenBank/DDBJ databases">
        <authorList>
            <person name="Varghese N."/>
            <person name="Submissions S."/>
        </authorList>
    </citation>
    <scope>NUCLEOTIDE SEQUENCE [LARGE SCALE GENOMIC DNA]</scope>
    <source>
        <strain evidence="2">DSM 45004</strain>
    </source>
</reference>
<name>A0A1I2BH55_9ACTN</name>
<evidence type="ECO:0000313" key="1">
    <source>
        <dbReference type="EMBL" id="SFE55501.1"/>
    </source>
</evidence>
<accession>A0A1I2BH55</accession>
<evidence type="ECO:0000313" key="2">
    <source>
        <dbReference type="Proteomes" id="UP000198716"/>
    </source>
</evidence>
<protein>
    <submittedName>
        <fullName evidence="1">Uncharacterized protein</fullName>
    </submittedName>
</protein>
<sequence length="63" mass="7062">MTMFQTTAPGGAWRQPTAAPPIPLYGVECSMCWRPAVYVDRSRRVHHANADYVCVLPRVEVSD</sequence>
<keyword evidence="2" id="KW-1185">Reference proteome</keyword>
<organism evidence="1 2">
    <name type="scientific">Actinopolyspora alba</name>
    <dbReference type="NCBI Taxonomy" id="673379"/>
    <lineage>
        <taxon>Bacteria</taxon>
        <taxon>Bacillati</taxon>
        <taxon>Actinomycetota</taxon>
        <taxon>Actinomycetes</taxon>
        <taxon>Actinopolysporales</taxon>
        <taxon>Actinopolysporaceae</taxon>
        <taxon>Actinopolyspora</taxon>
        <taxon>Actinopolyspora alba group</taxon>
    </lineage>
</organism>